<name>A0A967ACH3_9FLAO</name>
<accession>A0A967ACH3</accession>
<dbReference type="PANTHER" id="PTHR11371:SF31">
    <property type="entry name" value="EXTRACELLULAR NUCLEASE"/>
    <property type="match status" value="1"/>
</dbReference>
<evidence type="ECO:0000256" key="1">
    <source>
        <dbReference type="ARBA" id="ARBA00007359"/>
    </source>
</evidence>
<feature type="chain" id="PRO_5037515947" evidence="4">
    <location>
        <begin position="21"/>
        <end position="272"/>
    </location>
</feature>
<feature type="domain" description="Endonuclease/exonuclease/phosphatase" evidence="5">
    <location>
        <begin position="25"/>
        <end position="262"/>
    </location>
</feature>
<keyword evidence="6" id="KW-0255">Endonuclease</keyword>
<dbReference type="GO" id="GO:0004519">
    <property type="term" value="F:endonuclease activity"/>
    <property type="evidence" value="ECO:0007669"/>
    <property type="project" value="UniProtKB-KW"/>
</dbReference>
<evidence type="ECO:0000313" key="7">
    <source>
        <dbReference type="Proteomes" id="UP000643701"/>
    </source>
</evidence>
<dbReference type="PANTHER" id="PTHR11371">
    <property type="entry name" value="DEOXYRIBONUCLEASE"/>
    <property type="match status" value="1"/>
</dbReference>
<evidence type="ECO:0000313" key="6">
    <source>
        <dbReference type="EMBL" id="NGZ89140.1"/>
    </source>
</evidence>
<sequence>MKLKFITLSLVFLSFQLGIAQLNLASWNIQHLGKSKSKNNIAYMAEVLRDFDVIAIQEVVAGDGGAQAVAQLADELNRKGSKWDYKISLPTQSSPYSSERYAYLWKTSKVKLQGKAFLDQNYVNEIEREPYVIRFLVENEQITLFNFHAVPTKKQPEGEVKHFKNYPSLYPNETLVFMGDFNLVDHHTVFNPLKKMGYALAFKGEKTSLKMKCDTQKEGDCLSKVYDHFIFPQNKIKILDQGIVRFYKDFDDIKLARKISDHLPIWIQLETN</sequence>
<protein>
    <submittedName>
        <fullName evidence="6">Endonuclease/exonuclease/phosphatase family protein</fullName>
    </submittedName>
</protein>
<evidence type="ECO:0000256" key="3">
    <source>
        <dbReference type="ARBA" id="ARBA00022801"/>
    </source>
</evidence>
<dbReference type="EMBL" id="JAANAS010000032">
    <property type="protein sequence ID" value="NGZ89140.1"/>
    <property type="molecule type" value="Genomic_DNA"/>
</dbReference>
<dbReference type="InterPro" id="IPR036691">
    <property type="entry name" value="Endo/exonu/phosph_ase_sf"/>
</dbReference>
<dbReference type="GO" id="GO:0004536">
    <property type="term" value="F:DNA nuclease activity"/>
    <property type="evidence" value="ECO:0007669"/>
    <property type="project" value="InterPro"/>
</dbReference>
<comment type="similarity">
    <text evidence="1">Belongs to the DNase I family.</text>
</comment>
<dbReference type="Gene3D" id="3.60.10.10">
    <property type="entry name" value="Endonuclease/exonuclease/phosphatase"/>
    <property type="match status" value="1"/>
</dbReference>
<dbReference type="InterPro" id="IPR016202">
    <property type="entry name" value="DNase_I"/>
</dbReference>
<dbReference type="Proteomes" id="UP000643701">
    <property type="component" value="Unassembled WGS sequence"/>
</dbReference>
<organism evidence="6 7">
    <name type="scientific">Psychroflexus maritimus</name>
    <dbReference type="NCBI Taxonomy" id="2714865"/>
    <lineage>
        <taxon>Bacteria</taxon>
        <taxon>Pseudomonadati</taxon>
        <taxon>Bacteroidota</taxon>
        <taxon>Flavobacteriia</taxon>
        <taxon>Flavobacteriales</taxon>
        <taxon>Flavobacteriaceae</taxon>
        <taxon>Psychroflexus</taxon>
    </lineage>
</organism>
<keyword evidence="7" id="KW-1185">Reference proteome</keyword>
<evidence type="ECO:0000259" key="5">
    <source>
        <dbReference type="Pfam" id="PF03372"/>
    </source>
</evidence>
<keyword evidence="4" id="KW-0732">Signal</keyword>
<dbReference type="GO" id="GO:0016787">
    <property type="term" value="F:hydrolase activity"/>
    <property type="evidence" value="ECO:0007669"/>
    <property type="project" value="UniProtKB-KW"/>
</dbReference>
<dbReference type="GO" id="GO:0006308">
    <property type="term" value="P:DNA catabolic process"/>
    <property type="evidence" value="ECO:0007669"/>
    <property type="project" value="InterPro"/>
</dbReference>
<feature type="signal peptide" evidence="4">
    <location>
        <begin position="1"/>
        <end position="20"/>
    </location>
</feature>
<reference evidence="6" key="1">
    <citation type="submission" date="2020-03" db="EMBL/GenBank/DDBJ databases">
        <title>Psychroflexus Maritimus sp. nov., isolate from marine sediment.</title>
        <authorList>
            <person name="Zhong Y.-L."/>
        </authorList>
    </citation>
    <scope>NUCLEOTIDE SEQUENCE</scope>
    <source>
        <strain evidence="6">C1</strain>
    </source>
</reference>
<dbReference type="SUPFAM" id="SSF56219">
    <property type="entry name" value="DNase I-like"/>
    <property type="match status" value="1"/>
</dbReference>
<evidence type="ECO:0000256" key="4">
    <source>
        <dbReference type="SAM" id="SignalP"/>
    </source>
</evidence>
<dbReference type="SMART" id="SM00476">
    <property type="entry name" value="DNaseIc"/>
    <property type="match status" value="1"/>
</dbReference>
<proteinExistence type="inferred from homology"/>
<comment type="caution">
    <text evidence="6">The sequence shown here is derived from an EMBL/GenBank/DDBJ whole genome shotgun (WGS) entry which is preliminary data.</text>
</comment>
<dbReference type="AlphaFoldDB" id="A0A967ACH3"/>
<evidence type="ECO:0000256" key="2">
    <source>
        <dbReference type="ARBA" id="ARBA00022722"/>
    </source>
</evidence>
<dbReference type="CDD" id="cd10283">
    <property type="entry name" value="MnuA_DNase1-like"/>
    <property type="match status" value="1"/>
</dbReference>
<dbReference type="Pfam" id="PF03372">
    <property type="entry name" value="Exo_endo_phos"/>
    <property type="match status" value="1"/>
</dbReference>
<keyword evidence="2" id="KW-0540">Nuclease</keyword>
<dbReference type="InterPro" id="IPR005135">
    <property type="entry name" value="Endo/exonuclease/phosphatase"/>
</dbReference>
<gene>
    <name evidence="6" type="ORF">G7034_02620</name>
</gene>
<dbReference type="RefSeq" id="WP_166399409.1">
    <property type="nucleotide sequence ID" value="NZ_JAANAS010000032.1"/>
</dbReference>
<keyword evidence="3" id="KW-0378">Hydrolase</keyword>